<accession>A0AAD6NFY9</accession>
<organism evidence="1 2">
    <name type="scientific">Penicillium canescens</name>
    <dbReference type="NCBI Taxonomy" id="5083"/>
    <lineage>
        <taxon>Eukaryota</taxon>
        <taxon>Fungi</taxon>
        <taxon>Dikarya</taxon>
        <taxon>Ascomycota</taxon>
        <taxon>Pezizomycotina</taxon>
        <taxon>Eurotiomycetes</taxon>
        <taxon>Eurotiomycetidae</taxon>
        <taxon>Eurotiales</taxon>
        <taxon>Aspergillaceae</taxon>
        <taxon>Penicillium</taxon>
    </lineage>
</organism>
<dbReference type="Proteomes" id="UP001219568">
    <property type="component" value="Unassembled WGS sequence"/>
</dbReference>
<gene>
    <name evidence="1" type="ORF">N7460_000899</name>
</gene>
<dbReference type="EMBL" id="JAQJZL010000001">
    <property type="protein sequence ID" value="KAJ6057625.1"/>
    <property type="molecule type" value="Genomic_DNA"/>
</dbReference>
<dbReference type="AlphaFoldDB" id="A0AAD6NFY9"/>
<sequence>MNSRQENLPAGVMSFWIGQTMDALMPTTILTEITSFLAAKDMTSAIATMGGSLAAAVKTE</sequence>
<reference evidence="1" key="1">
    <citation type="journal article" date="2023" name="IMA Fungus">
        <title>Comparative genomic study of the Penicillium genus elucidates a diverse pangenome and 15 lateral gene transfer events.</title>
        <authorList>
            <person name="Petersen C."/>
            <person name="Sorensen T."/>
            <person name="Nielsen M.R."/>
            <person name="Sondergaard T.E."/>
            <person name="Sorensen J.L."/>
            <person name="Fitzpatrick D.A."/>
            <person name="Frisvad J.C."/>
            <person name="Nielsen K.L."/>
        </authorList>
    </citation>
    <scope>NUCLEOTIDE SEQUENCE</scope>
    <source>
        <strain evidence="1">IBT 15450</strain>
    </source>
</reference>
<reference evidence="1" key="2">
    <citation type="submission" date="2023-01" db="EMBL/GenBank/DDBJ databases">
        <authorList>
            <person name="Petersen C."/>
        </authorList>
    </citation>
    <scope>NUCLEOTIDE SEQUENCE</scope>
    <source>
        <strain evidence="1">IBT 15450</strain>
    </source>
</reference>
<evidence type="ECO:0000313" key="1">
    <source>
        <dbReference type="EMBL" id="KAJ6057625.1"/>
    </source>
</evidence>
<protein>
    <submittedName>
        <fullName evidence="1">Uncharacterized protein</fullName>
    </submittedName>
</protein>
<name>A0AAD6NFY9_PENCN</name>
<comment type="caution">
    <text evidence="1">The sequence shown here is derived from an EMBL/GenBank/DDBJ whole genome shotgun (WGS) entry which is preliminary data.</text>
</comment>
<evidence type="ECO:0000313" key="2">
    <source>
        <dbReference type="Proteomes" id="UP001219568"/>
    </source>
</evidence>
<proteinExistence type="predicted"/>
<keyword evidence="2" id="KW-1185">Reference proteome</keyword>